<protein>
    <submittedName>
        <fullName evidence="1">Uncharacterized protein</fullName>
    </submittedName>
</protein>
<evidence type="ECO:0000313" key="2">
    <source>
        <dbReference type="Proteomes" id="UP000187203"/>
    </source>
</evidence>
<gene>
    <name evidence="1" type="ORF">COLO4_23858</name>
</gene>
<organism evidence="1 2">
    <name type="scientific">Corchorus olitorius</name>
    <dbReference type="NCBI Taxonomy" id="93759"/>
    <lineage>
        <taxon>Eukaryota</taxon>
        <taxon>Viridiplantae</taxon>
        <taxon>Streptophyta</taxon>
        <taxon>Embryophyta</taxon>
        <taxon>Tracheophyta</taxon>
        <taxon>Spermatophyta</taxon>
        <taxon>Magnoliopsida</taxon>
        <taxon>eudicotyledons</taxon>
        <taxon>Gunneridae</taxon>
        <taxon>Pentapetalae</taxon>
        <taxon>rosids</taxon>
        <taxon>malvids</taxon>
        <taxon>Malvales</taxon>
        <taxon>Malvaceae</taxon>
        <taxon>Grewioideae</taxon>
        <taxon>Apeibeae</taxon>
        <taxon>Corchorus</taxon>
    </lineage>
</organism>
<dbReference type="AlphaFoldDB" id="A0A1R3IEC4"/>
<accession>A0A1R3IEC4</accession>
<comment type="caution">
    <text evidence="1">The sequence shown here is derived from an EMBL/GenBank/DDBJ whole genome shotgun (WGS) entry which is preliminary data.</text>
</comment>
<reference evidence="2" key="1">
    <citation type="submission" date="2013-09" db="EMBL/GenBank/DDBJ databases">
        <title>Corchorus olitorius genome sequencing.</title>
        <authorList>
            <person name="Alam M."/>
            <person name="Haque M.S."/>
            <person name="Islam M.S."/>
            <person name="Emdad E.M."/>
            <person name="Islam M.M."/>
            <person name="Ahmed B."/>
            <person name="Halim A."/>
            <person name="Hossen Q.M.M."/>
            <person name="Hossain M.Z."/>
            <person name="Ahmed R."/>
            <person name="Khan M.M."/>
            <person name="Islam R."/>
            <person name="Rashid M.M."/>
            <person name="Khan S.A."/>
            <person name="Rahman M.S."/>
            <person name="Alam M."/>
            <person name="Yahiya A.S."/>
            <person name="Khan M.S."/>
            <person name="Azam M.S."/>
            <person name="Haque T."/>
            <person name="Lashkar M.Z.H."/>
            <person name="Akhand A.I."/>
            <person name="Morshed G."/>
            <person name="Roy S."/>
            <person name="Uddin K.S."/>
            <person name="Rabeya T."/>
            <person name="Hossain A.S."/>
            <person name="Chowdhury A."/>
            <person name="Snigdha A.R."/>
            <person name="Mortoza M.S."/>
            <person name="Matin S.A."/>
            <person name="Hoque S.M.E."/>
            <person name="Islam M.K."/>
            <person name="Roy D.K."/>
            <person name="Haider R."/>
            <person name="Moosa M.M."/>
            <person name="Elias S.M."/>
            <person name="Hasan A.M."/>
            <person name="Jahan S."/>
            <person name="Shafiuddin M."/>
            <person name="Mahmood N."/>
            <person name="Shommy N.S."/>
        </authorList>
    </citation>
    <scope>NUCLEOTIDE SEQUENCE [LARGE SCALE GENOMIC DNA]</scope>
    <source>
        <strain evidence="2">cv. O-4</strain>
    </source>
</reference>
<proteinExistence type="predicted"/>
<dbReference type="Proteomes" id="UP000187203">
    <property type="component" value="Unassembled WGS sequence"/>
</dbReference>
<evidence type="ECO:0000313" key="1">
    <source>
        <dbReference type="EMBL" id="OMO80933.1"/>
    </source>
</evidence>
<keyword evidence="2" id="KW-1185">Reference proteome</keyword>
<dbReference type="EMBL" id="AWUE01018363">
    <property type="protein sequence ID" value="OMO80933.1"/>
    <property type="molecule type" value="Genomic_DNA"/>
</dbReference>
<name>A0A1R3IEC4_9ROSI</name>
<sequence length="55" mass="5894">MAKPAKLGLNMVFVSGSKCFRTWDSGVTSLHQFPSTCPLPFSPTLTSMARVCAST</sequence>